<comment type="caution">
    <text evidence="5">The sequence shown here is derived from an EMBL/GenBank/DDBJ whole genome shotgun (WGS) entry which is preliminary data.</text>
</comment>
<reference evidence="5 6" key="1">
    <citation type="journal article" date="2015" name="Nature">
        <title>rRNA introns, odd ribosomes, and small enigmatic genomes across a large radiation of phyla.</title>
        <authorList>
            <person name="Brown C.T."/>
            <person name="Hug L.A."/>
            <person name="Thomas B.C."/>
            <person name="Sharon I."/>
            <person name="Castelle C.J."/>
            <person name="Singh A."/>
            <person name="Wilkins M.J."/>
            <person name="Williams K.H."/>
            <person name="Banfield J.F."/>
        </authorList>
    </citation>
    <scope>NUCLEOTIDE SEQUENCE [LARGE SCALE GENOMIC DNA]</scope>
</reference>
<dbReference type="GO" id="GO:0044183">
    <property type="term" value="F:protein folding chaperone"/>
    <property type="evidence" value="ECO:0007669"/>
    <property type="project" value="InterPro"/>
</dbReference>
<comment type="subunit">
    <text evidence="3">Heptamer of 7 subunits arranged in a ring. Interacts with the chaperonin GroEL.</text>
</comment>
<evidence type="ECO:0000256" key="4">
    <source>
        <dbReference type="RuleBase" id="RU000535"/>
    </source>
</evidence>
<comment type="subcellular location">
    <subcellularLocation>
        <location evidence="3">Cytoplasm</location>
    </subcellularLocation>
</comment>
<dbReference type="SUPFAM" id="SSF50129">
    <property type="entry name" value="GroES-like"/>
    <property type="match status" value="1"/>
</dbReference>
<dbReference type="InterPro" id="IPR018369">
    <property type="entry name" value="Chaprnonin_Cpn10_CS"/>
</dbReference>
<comment type="function">
    <text evidence="3 4">Together with the chaperonin GroEL, plays an essential role in assisting protein folding. The GroEL-GroES system forms a nano-cage that allows encapsulation of the non-native substrate proteins and provides a physical environment optimized to promote and accelerate protein folding. GroES binds to the apical surface of the GroEL ring, thereby capping the opening of the GroEL channel.</text>
</comment>
<evidence type="ECO:0000256" key="1">
    <source>
        <dbReference type="ARBA" id="ARBA00006975"/>
    </source>
</evidence>
<dbReference type="GO" id="GO:0005524">
    <property type="term" value="F:ATP binding"/>
    <property type="evidence" value="ECO:0007669"/>
    <property type="project" value="InterPro"/>
</dbReference>
<dbReference type="NCBIfam" id="NF001531">
    <property type="entry name" value="PRK00364.2-2"/>
    <property type="match status" value="1"/>
</dbReference>
<dbReference type="Proteomes" id="UP000033869">
    <property type="component" value="Unassembled WGS sequence"/>
</dbReference>
<dbReference type="PANTHER" id="PTHR10772:SF58">
    <property type="entry name" value="CO-CHAPERONIN GROES"/>
    <property type="match status" value="1"/>
</dbReference>
<dbReference type="Gene3D" id="2.30.33.40">
    <property type="entry name" value="GroES chaperonin"/>
    <property type="match status" value="1"/>
</dbReference>
<comment type="similarity">
    <text evidence="1 3 4">Belongs to the GroES chaperonin family.</text>
</comment>
<dbReference type="GO" id="GO:0051082">
    <property type="term" value="F:unfolded protein binding"/>
    <property type="evidence" value="ECO:0007669"/>
    <property type="project" value="TreeGrafter"/>
</dbReference>
<dbReference type="GO" id="GO:0046872">
    <property type="term" value="F:metal ion binding"/>
    <property type="evidence" value="ECO:0007669"/>
    <property type="project" value="TreeGrafter"/>
</dbReference>
<dbReference type="Pfam" id="PF00166">
    <property type="entry name" value="Cpn10"/>
    <property type="match status" value="1"/>
</dbReference>
<dbReference type="FunFam" id="2.30.33.40:FF:000001">
    <property type="entry name" value="10 kDa chaperonin"/>
    <property type="match status" value="1"/>
</dbReference>
<dbReference type="InterPro" id="IPR037124">
    <property type="entry name" value="Chaperonin_GroES_sf"/>
</dbReference>
<dbReference type="NCBIfam" id="NF001537">
    <property type="entry name" value="PRK00364.3-3"/>
    <property type="match status" value="1"/>
</dbReference>
<accession>A0A0G0WBE9</accession>
<dbReference type="PROSITE" id="PS00681">
    <property type="entry name" value="CHAPERONINS_CPN10"/>
    <property type="match status" value="1"/>
</dbReference>
<dbReference type="SMART" id="SM00883">
    <property type="entry name" value="Cpn10"/>
    <property type="match status" value="1"/>
</dbReference>
<sequence length="86" mass="9517">MAIQPLGDRVVLKRVAAEEKTKSGIVLPDSAKEKPEQGEVVAVGKEVKEIKRGDKVLFSKYAPTEVKVENNEFLIVKEEDVLAIIK</sequence>
<dbReference type="PATRIC" id="fig|1618344.3.peg.506"/>
<keyword evidence="2 3" id="KW-0143">Chaperone</keyword>
<protein>
    <recommendedName>
        <fullName evidence="3">Co-chaperonin GroES</fullName>
    </recommendedName>
    <alternativeName>
        <fullName evidence="3">10 kDa chaperonin</fullName>
    </alternativeName>
    <alternativeName>
        <fullName evidence="3">Chaperonin-10</fullName>
        <shortName evidence="3">Cpn10</shortName>
    </alternativeName>
</protein>
<dbReference type="EMBL" id="LCBL01000002">
    <property type="protein sequence ID" value="KKS09392.1"/>
    <property type="molecule type" value="Genomic_DNA"/>
</dbReference>
<proteinExistence type="inferred from homology"/>
<dbReference type="HAMAP" id="MF_00580">
    <property type="entry name" value="CH10"/>
    <property type="match status" value="1"/>
</dbReference>
<dbReference type="PANTHER" id="PTHR10772">
    <property type="entry name" value="10 KDA HEAT SHOCK PROTEIN"/>
    <property type="match status" value="1"/>
</dbReference>
<dbReference type="PRINTS" id="PR00297">
    <property type="entry name" value="CHAPERONIN10"/>
</dbReference>
<dbReference type="InterPro" id="IPR011032">
    <property type="entry name" value="GroES-like_sf"/>
</dbReference>
<keyword evidence="3" id="KW-0963">Cytoplasm</keyword>
<name>A0A0G0WBE9_UNCC2</name>
<gene>
    <name evidence="3" type="primary">groES</name>
    <name evidence="3" type="synonym">groS</name>
    <name evidence="5" type="ORF">UU65_C0002G0170</name>
</gene>
<dbReference type="InterPro" id="IPR020818">
    <property type="entry name" value="Chaperonin_GroES"/>
</dbReference>
<organism evidence="5 6">
    <name type="scientific">candidate division CPR2 bacterium GW2011_GWC1_41_48</name>
    <dbReference type="NCBI Taxonomy" id="1618344"/>
    <lineage>
        <taxon>Bacteria</taxon>
        <taxon>Bacteria division CPR2</taxon>
    </lineage>
</organism>
<dbReference type="GO" id="GO:0051087">
    <property type="term" value="F:protein-folding chaperone binding"/>
    <property type="evidence" value="ECO:0007669"/>
    <property type="project" value="TreeGrafter"/>
</dbReference>
<dbReference type="CDD" id="cd00320">
    <property type="entry name" value="cpn10"/>
    <property type="match status" value="1"/>
</dbReference>
<evidence type="ECO:0000313" key="6">
    <source>
        <dbReference type="Proteomes" id="UP000033869"/>
    </source>
</evidence>
<evidence type="ECO:0000256" key="3">
    <source>
        <dbReference type="HAMAP-Rule" id="MF_00580"/>
    </source>
</evidence>
<evidence type="ECO:0000313" key="5">
    <source>
        <dbReference type="EMBL" id="KKS09392.1"/>
    </source>
</evidence>
<dbReference type="GO" id="GO:0005737">
    <property type="term" value="C:cytoplasm"/>
    <property type="evidence" value="ECO:0007669"/>
    <property type="project" value="UniProtKB-SubCell"/>
</dbReference>
<dbReference type="AlphaFoldDB" id="A0A0G0WBE9"/>
<evidence type="ECO:0000256" key="2">
    <source>
        <dbReference type="ARBA" id="ARBA00023186"/>
    </source>
</evidence>